<dbReference type="RefSeq" id="XP_030993437.1">
    <property type="nucleotide sequence ID" value="XM_031142209.1"/>
</dbReference>
<proteinExistence type="inferred from homology"/>
<name>A0A507AY82_9PEZI</name>
<sequence>MSLCDVFPPSPNFTEEHLPNLSGKVFIVTGGSSGVGLELTKLLYSKNGTVFIATRSLAKIQSAIDVARSTYPTSEGRLEPLVLDLSDLATVRPAAMSFLSQESRLDVLFNNAGIMFAPPEARTAQGHESQMGTNALGHYLLTKCLEPILVRTAEANQAAGIGRKWDGGVRIVNVVSWMDVGVPKGVIEWDDTSTRPKVLTKSMDNYMMSKVGLTYMSADIAQRLGSKGVIAVSVHPGLMKTELQRTQRMTQSMMGIMFKPAKYGAYTEIFAGFSQDITRERNGAYILPWGRFGKLPENVAQGIKKQSEGGNGMKDRFLAYCERETVRYFG</sequence>
<dbReference type="Proteomes" id="UP000319257">
    <property type="component" value="Unassembled WGS sequence"/>
</dbReference>
<reference evidence="4 5" key="1">
    <citation type="submission" date="2019-06" db="EMBL/GenBank/DDBJ databases">
        <title>Draft genome sequence of the filamentous fungus Phialemoniopsis curvata isolated from diesel fuel.</title>
        <authorList>
            <person name="Varaljay V.A."/>
            <person name="Lyon W.J."/>
            <person name="Crouch A.L."/>
            <person name="Drake C.E."/>
            <person name="Hollomon J.M."/>
            <person name="Nadeau L.J."/>
            <person name="Nunn H.S."/>
            <person name="Stevenson B.S."/>
            <person name="Bojanowski C.L."/>
            <person name="Crookes-Goodson W.J."/>
        </authorList>
    </citation>
    <scope>NUCLEOTIDE SEQUENCE [LARGE SCALE GENOMIC DNA]</scope>
    <source>
        <strain evidence="4 5">D216</strain>
    </source>
</reference>
<evidence type="ECO:0000313" key="5">
    <source>
        <dbReference type="Proteomes" id="UP000319257"/>
    </source>
</evidence>
<evidence type="ECO:0000313" key="4">
    <source>
        <dbReference type="EMBL" id="TPX11726.1"/>
    </source>
</evidence>
<dbReference type="PANTHER" id="PTHR24320">
    <property type="entry name" value="RETINOL DEHYDROGENASE"/>
    <property type="match status" value="1"/>
</dbReference>
<keyword evidence="3" id="KW-0560">Oxidoreductase</keyword>
<dbReference type="InParanoid" id="A0A507AY82"/>
<evidence type="ECO:0000256" key="3">
    <source>
        <dbReference type="ARBA" id="ARBA00023002"/>
    </source>
</evidence>
<keyword evidence="2" id="KW-0521">NADP</keyword>
<comment type="caution">
    <text evidence="4">The sequence shown here is derived from an EMBL/GenBank/DDBJ whole genome shotgun (WGS) entry which is preliminary data.</text>
</comment>
<dbReference type="PANTHER" id="PTHR24320:SF236">
    <property type="entry name" value="SHORT-CHAIN DEHYDROGENASE-RELATED"/>
    <property type="match status" value="1"/>
</dbReference>
<dbReference type="GO" id="GO:0016491">
    <property type="term" value="F:oxidoreductase activity"/>
    <property type="evidence" value="ECO:0007669"/>
    <property type="project" value="UniProtKB-KW"/>
</dbReference>
<dbReference type="OrthoDB" id="191139at2759"/>
<dbReference type="STRING" id="1093900.A0A507AY82"/>
<dbReference type="SUPFAM" id="SSF51735">
    <property type="entry name" value="NAD(P)-binding Rossmann-fold domains"/>
    <property type="match status" value="1"/>
</dbReference>
<organism evidence="4 5">
    <name type="scientific">Thyridium curvatum</name>
    <dbReference type="NCBI Taxonomy" id="1093900"/>
    <lineage>
        <taxon>Eukaryota</taxon>
        <taxon>Fungi</taxon>
        <taxon>Dikarya</taxon>
        <taxon>Ascomycota</taxon>
        <taxon>Pezizomycotina</taxon>
        <taxon>Sordariomycetes</taxon>
        <taxon>Sordariomycetidae</taxon>
        <taxon>Thyridiales</taxon>
        <taxon>Thyridiaceae</taxon>
        <taxon>Thyridium</taxon>
    </lineage>
</organism>
<dbReference type="Pfam" id="PF00106">
    <property type="entry name" value="adh_short"/>
    <property type="match status" value="1"/>
</dbReference>
<dbReference type="InterPro" id="IPR002347">
    <property type="entry name" value="SDR_fam"/>
</dbReference>
<comment type="similarity">
    <text evidence="1">Belongs to the short-chain dehydrogenases/reductases (SDR) family.</text>
</comment>
<evidence type="ECO:0000256" key="1">
    <source>
        <dbReference type="ARBA" id="ARBA00006484"/>
    </source>
</evidence>
<dbReference type="Gene3D" id="3.40.50.720">
    <property type="entry name" value="NAD(P)-binding Rossmann-like Domain"/>
    <property type="match status" value="1"/>
</dbReference>
<dbReference type="GeneID" id="41974910"/>
<gene>
    <name evidence="4" type="ORF">E0L32_007463</name>
</gene>
<evidence type="ECO:0000256" key="2">
    <source>
        <dbReference type="ARBA" id="ARBA00022857"/>
    </source>
</evidence>
<accession>A0A507AY82</accession>
<protein>
    <submittedName>
        <fullName evidence="4">Uncharacterized protein</fullName>
    </submittedName>
</protein>
<dbReference type="PRINTS" id="PR00081">
    <property type="entry name" value="GDHRDH"/>
</dbReference>
<dbReference type="InterPro" id="IPR036291">
    <property type="entry name" value="NAD(P)-bd_dom_sf"/>
</dbReference>
<dbReference type="EMBL" id="SKBQ01000046">
    <property type="protein sequence ID" value="TPX11726.1"/>
    <property type="molecule type" value="Genomic_DNA"/>
</dbReference>
<dbReference type="AlphaFoldDB" id="A0A507AY82"/>
<keyword evidence="5" id="KW-1185">Reference proteome</keyword>